<accession>A0A1R3U0V4</accession>
<evidence type="ECO:0000313" key="2">
    <source>
        <dbReference type="Proteomes" id="UP000187891"/>
    </source>
</evidence>
<name>A0A1R3U0V4_9HYPH</name>
<dbReference type="RefSeq" id="WP_143239495.1">
    <property type="nucleotide sequence ID" value="NZ_FMUE01000016.1"/>
</dbReference>
<protein>
    <submittedName>
        <fullName evidence="1">Uncharacterized protein</fullName>
    </submittedName>
</protein>
<sequence>MENLIAVAANATIGPIRLGQTFSETVRLLGNPHGLDFHYDDMFDGTLEYGPAEIFVKIIDNNVFSYLVQLHLFKRSRGRHLRVGNHVSFDRPKRSELGYERVQKTMLDAGISFKLNSPEKIKNGMHPLMQFNDNVRFYFLPFGPQGSLQLGYIELSDYTKDL</sequence>
<dbReference type="Proteomes" id="UP000187891">
    <property type="component" value="Unassembled WGS sequence"/>
</dbReference>
<evidence type="ECO:0000313" key="1">
    <source>
        <dbReference type="EMBL" id="SCX34654.1"/>
    </source>
</evidence>
<dbReference type="STRING" id="1907666.DSM25559_4538"/>
<proteinExistence type="predicted"/>
<dbReference type="AlphaFoldDB" id="A0A1R3U0V4"/>
<gene>
    <name evidence="1" type="ORF">DSM25559_4538</name>
</gene>
<dbReference type="EMBL" id="FMUE01000016">
    <property type="protein sequence ID" value="SCX34654.1"/>
    <property type="molecule type" value="Genomic_DNA"/>
</dbReference>
<reference evidence="2" key="1">
    <citation type="submission" date="2016-10" db="EMBL/GenBank/DDBJ databases">
        <authorList>
            <person name="Wibberg D."/>
        </authorList>
    </citation>
    <scope>NUCLEOTIDE SEQUENCE [LARGE SCALE GENOMIC DNA]</scope>
</reference>
<organism evidence="1 2">
    <name type="scientific">Agrobacterium rosae</name>
    <dbReference type="NCBI Taxonomy" id="1972867"/>
    <lineage>
        <taxon>Bacteria</taxon>
        <taxon>Pseudomonadati</taxon>
        <taxon>Pseudomonadota</taxon>
        <taxon>Alphaproteobacteria</taxon>
        <taxon>Hyphomicrobiales</taxon>
        <taxon>Rhizobiaceae</taxon>
        <taxon>Rhizobium/Agrobacterium group</taxon>
        <taxon>Agrobacterium</taxon>
    </lineage>
</organism>